<sequence length="80" mass="9371">MAPQNQPFHMCSLFLMFLTYSFLAVGRNHAPLCLIVQRLDCKLVVFLIKQYIHLYSSCLFISNDNPYFSFRVLVSHGHFQ</sequence>
<dbReference type="AlphaFoldDB" id="A0A8A1LLL5"/>
<feature type="signal peptide" evidence="1">
    <location>
        <begin position="1"/>
        <end position="26"/>
    </location>
</feature>
<protein>
    <recommendedName>
        <fullName evidence="4">Secreted protein</fullName>
    </recommendedName>
</protein>
<keyword evidence="1" id="KW-0732">Signal</keyword>
<feature type="chain" id="PRO_5034910170" description="Secreted protein" evidence="1">
    <location>
        <begin position="27"/>
        <end position="80"/>
    </location>
</feature>
<dbReference type="EMBL" id="CP069104">
    <property type="protein sequence ID" value="QSS54731.1"/>
    <property type="molecule type" value="Genomic_DNA"/>
</dbReference>
<evidence type="ECO:0000313" key="2">
    <source>
        <dbReference type="EMBL" id="QSS54731.1"/>
    </source>
</evidence>
<evidence type="ECO:0000313" key="3">
    <source>
        <dbReference type="Proteomes" id="UP000663419"/>
    </source>
</evidence>
<proteinExistence type="predicted"/>
<evidence type="ECO:0008006" key="4">
    <source>
        <dbReference type="Google" id="ProtNLM"/>
    </source>
</evidence>
<name>A0A8A1LLL5_AJEC8</name>
<gene>
    <name evidence="2" type="ORF">I7I53_02380</name>
</gene>
<reference evidence="2" key="1">
    <citation type="submission" date="2021-01" db="EMBL/GenBank/DDBJ databases">
        <title>Chromosome-level genome assembly of a human fungal pathogen reveals clustering of transcriptionally co-regulated genes.</title>
        <authorList>
            <person name="Voorhies M."/>
            <person name="Cohen S."/>
            <person name="Shea T.P."/>
            <person name="Petrus S."/>
            <person name="Munoz J.F."/>
            <person name="Poplawski S."/>
            <person name="Goldman W.E."/>
            <person name="Michael T."/>
            <person name="Cuomo C.A."/>
            <person name="Sil A."/>
            <person name="Beyhan S."/>
        </authorList>
    </citation>
    <scope>NUCLEOTIDE SEQUENCE</scope>
    <source>
        <strain evidence="2">H88</strain>
    </source>
</reference>
<dbReference type="Proteomes" id="UP000663419">
    <property type="component" value="Chromosome 3"/>
</dbReference>
<organism evidence="2 3">
    <name type="scientific">Ajellomyces capsulatus (strain H88)</name>
    <name type="common">Darling's disease fungus</name>
    <name type="synonym">Histoplasma capsulatum</name>
    <dbReference type="NCBI Taxonomy" id="544711"/>
    <lineage>
        <taxon>Eukaryota</taxon>
        <taxon>Fungi</taxon>
        <taxon>Dikarya</taxon>
        <taxon>Ascomycota</taxon>
        <taxon>Pezizomycotina</taxon>
        <taxon>Eurotiomycetes</taxon>
        <taxon>Eurotiomycetidae</taxon>
        <taxon>Onygenales</taxon>
        <taxon>Ajellomycetaceae</taxon>
        <taxon>Histoplasma</taxon>
    </lineage>
</organism>
<accession>A0A8A1LLL5</accession>
<evidence type="ECO:0000256" key="1">
    <source>
        <dbReference type="SAM" id="SignalP"/>
    </source>
</evidence>
<dbReference type="VEuPathDB" id="FungiDB:I7I53_02380"/>